<dbReference type="Pfam" id="PF02600">
    <property type="entry name" value="DsbB"/>
    <property type="match status" value="1"/>
</dbReference>
<dbReference type="SUPFAM" id="SSF158442">
    <property type="entry name" value="DsbB-like"/>
    <property type="match status" value="1"/>
</dbReference>
<evidence type="ECO:0000256" key="12">
    <source>
        <dbReference type="SAM" id="Phobius"/>
    </source>
</evidence>
<feature type="transmembrane region" description="Helical" evidence="12">
    <location>
        <begin position="101"/>
        <end position="126"/>
    </location>
</feature>
<evidence type="ECO:0000256" key="5">
    <source>
        <dbReference type="ARBA" id="ARBA00022982"/>
    </source>
</evidence>
<dbReference type="InterPro" id="IPR012187">
    <property type="entry name" value="Disulphide_bond_form_BdbC"/>
</dbReference>
<dbReference type="PANTHER" id="PTHR43469:SF1">
    <property type="entry name" value="SPBETA PROPHAGE-DERIVED DISULFIDE BOND FORMATION PROTEIN B"/>
    <property type="match status" value="1"/>
</dbReference>
<evidence type="ECO:0000256" key="6">
    <source>
        <dbReference type="ARBA" id="ARBA00022989"/>
    </source>
</evidence>
<dbReference type="Proteomes" id="UP000008850">
    <property type="component" value="Chromosome"/>
</dbReference>
<keyword evidence="3" id="KW-0813">Transport</keyword>
<comment type="similarity">
    <text evidence="2">Belongs to the DsbB family. BdbC subfamily.</text>
</comment>
<dbReference type="STRING" id="1082931.KKY_2801"/>
<dbReference type="GO" id="GO:0016020">
    <property type="term" value="C:membrane"/>
    <property type="evidence" value="ECO:0007669"/>
    <property type="project" value="UniProtKB-SubCell"/>
</dbReference>
<dbReference type="PIRSF" id="PIRSF036659">
    <property type="entry name" value="BdbC"/>
    <property type="match status" value="1"/>
</dbReference>
<name>G4RDM1_PELHB</name>
<feature type="transmembrane region" description="Helical" evidence="12">
    <location>
        <begin position="58"/>
        <end position="81"/>
    </location>
</feature>
<proteinExistence type="inferred from homology"/>
<evidence type="ECO:0000256" key="9">
    <source>
        <dbReference type="ARBA" id="ARBA00023157"/>
    </source>
</evidence>
<evidence type="ECO:0000256" key="1">
    <source>
        <dbReference type="ARBA" id="ARBA00004141"/>
    </source>
</evidence>
<protein>
    <submittedName>
        <fullName evidence="13">Disulfide bond formation protein</fullName>
    </submittedName>
</protein>
<feature type="transmembrane region" description="Helical" evidence="12">
    <location>
        <begin position="33"/>
        <end position="51"/>
    </location>
</feature>
<dbReference type="GO" id="GO:0006457">
    <property type="term" value="P:protein folding"/>
    <property type="evidence" value="ECO:0007669"/>
    <property type="project" value="InterPro"/>
</dbReference>
<sequence>MYVAWTIALVATGGAIFIGEVMGQTPCVLCWYQRIFMFPLALILGLACFKGDLGGAKYGLLVAVPGLLIAGWHTSLYFGLISQAIAPCSQGVSCTDANMTIWGAVPLPLLSTLSFTAIAALLLIALRKEKS</sequence>
<dbReference type="PANTHER" id="PTHR43469">
    <property type="entry name" value="DISULFIDE FORMATION PROTEIN-RELATED"/>
    <property type="match status" value="1"/>
</dbReference>
<dbReference type="InterPro" id="IPR003752">
    <property type="entry name" value="DiS_bond_form_DsbB/BdbC"/>
</dbReference>
<dbReference type="KEGG" id="phl:KKY_2801"/>
<keyword evidence="6 12" id="KW-1133">Transmembrane helix</keyword>
<keyword evidence="11" id="KW-0676">Redox-active center</keyword>
<dbReference type="eggNOG" id="COG1495">
    <property type="taxonomic scope" value="Bacteria"/>
</dbReference>
<evidence type="ECO:0000256" key="7">
    <source>
        <dbReference type="ARBA" id="ARBA00023002"/>
    </source>
</evidence>
<evidence type="ECO:0000256" key="10">
    <source>
        <dbReference type="ARBA" id="ARBA00023186"/>
    </source>
</evidence>
<keyword evidence="14" id="KW-1185">Reference proteome</keyword>
<dbReference type="AlphaFoldDB" id="G4RDM1"/>
<keyword evidence="7" id="KW-0560">Oxidoreductase</keyword>
<gene>
    <name evidence="13" type="ordered locus">KKY_2801</name>
</gene>
<dbReference type="EMBL" id="CP003075">
    <property type="protein sequence ID" value="AEQ52807.1"/>
    <property type="molecule type" value="Genomic_DNA"/>
</dbReference>
<dbReference type="GO" id="GO:0015035">
    <property type="term" value="F:protein-disulfide reductase activity"/>
    <property type="evidence" value="ECO:0007669"/>
    <property type="project" value="InterPro"/>
</dbReference>
<keyword evidence="8 12" id="KW-0472">Membrane</keyword>
<dbReference type="PATRIC" id="fig|1082931.4.peg.2769"/>
<evidence type="ECO:0000256" key="2">
    <source>
        <dbReference type="ARBA" id="ARBA00007602"/>
    </source>
</evidence>
<evidence type="ECO:0000313" key="14">
    <source>
        <dbReference type="Proteomes" id="UP000008850"/>
    </source>
</evidence>
<evidence type="ECO:0000256" key="3">
    <source>
        <dbReference type="ARBA" id="ARBA00022448"/>
    </source>
</evidence>
<accession>G4RDM1</accession>
<keyword evidence="9" id="KW-1015">Disulfide bond</keyword>
<evidence type="ECO:0000256" key="8">
    <source>
        <dbReference type="ARBA" id="ARBA00023136"/>
    </source>
</evidence>
<keyword evidence="5" id="KW-0249">Electron transport</keyword>
<organism evidence="13 14">
    <name type="scientific">Pelagibacterium halotolerans (strain DSM 22347 / JCM 15775 / CGMCC 1.7692 / B2)</name>
    <dbReference type="NCBI Taxonomy" id="1082931"/>
    <lineage>
        <taxon>Bacteria</taxon>
        <taxon>Pseudomonadati</taxon>
        <taxon>Pseudomonadota</taxon>
        <taxon>Alphaproteobacteria</taxon>
        <taxon>Hyphomicrobiales</taxon>
        <taxon>Devosiaceae</taxon>
        <taxon>Pelagibacterium</taxon>
    </lineage>
</organism>
<keyword evidence="4 12" id="KW-0812">Transmembrane</keyword>
<evidence type="ECO:0000256" key="11">
    <source>
        <dbReference type="ARBA" id="ARBA00023284"/>
    </source>
</evidence>
<comment type="subcellular location">
    <subcellularLocation>
        <location evidence="1">Membrane</location>
        <topology evidence="1">Multi-pass membrane protein</topology>
    </subcellularLocation>
</comment>
<evidence type="ECO:0000256" key="4">
    <source>
        <dbReference type="ARBA" id="ARBA00022692"/>
    </source>
</evidence>
<dbReference type="HOGENOM" id="CLU_128688_0_0_5"/>
<dbReference type="Gene3D" id="1.20.1550.10">
    <property type="entry name" value="DsbB-like"/>
    <property type="match status" value="1"/>
</dbReference>
<evidence type="ECO:0000313" key="13">
    <source>
        <dbReference type="EMBL" id="AEQ52807.1"/>
    </source>
</evidence>
<reference evidence="13 14" key="1">
    <citation type="journal article" date="2012" name="J. Bacteriol.">
        <title>Complete genome sequence of Pelagibacterium halotolerans B2T.</title>
        <authorList>
            <person name="Huo Y.Y."/>
            <person name="Cheng H."/>
            <person name="Han X.F."/>
            <person name="Jiang X.W."/>
            <person name="Sun C."/>
            <person name="Zhang X.Q."/>
            <person name="Zhu X.F."/>
            <person name="Liu Y.F."/>
            <person name="Li P.F."/>
            <person name="Ni P.X."/>
            <person name="Wu M."/>
        </authorList>
    </citation>
    <scope>NUCLEOTIDE SEQUENCE [LARGE SCALE GENOMIC DNA]</scope>
    <source>
        <strain evidence="14">DSM 22347 / JCM 15775 / CGMCC 1.7692 / B2</strain>
    </source>
</reference>
<dbReference type="InterPro" id="IPR023380">
    <property type="entry name" value="DsbB-like_sf"/>
</dbReference>
<keyword evidence="10" id="KW-0143">Chaperone</keyword>